<dbReference type="AlphaFoldDB" id="A0AAV6SKY5"/>
<proteinExistence type="predicted"/>
<keyword evidence="3" id="KW-1185">Reference proteome</keyword>
<comment type="caution">
    <text evidence="2">The sequence shown here is derived from an EMBL/GenBank/DDBJ whole genome shotgun (WGS) entry which is preliminary data.</text>
</comment>
<dbReference type="Proteomes" id="UP000693946">
    <property type="component" value="Linkage Group LG12"/>
</dbReference>
<name>A0AAV6SKY5_SOLSE</name>
<evidence type="ECO:0000313" key="3">
    <source>
        <dbReference type="Proteomes" id="UP000693946"/>
    </source>
</evidence>
<sequence>MSSRRFTAEEALSKILNWDSDAEEEISETEDNVIDDSDCQFSENEEDSEDEPAVVSPSDERNAAIIIHRGNMGI</sequence>
<evidence type="ECO:0000313" key="2">
    <source>
        <dbReference type="EMBL" id="KAG7517412.1"/>
    </source>
</evidence>
<reference evidence="2 3" key="1">
    <citation type="journal article" date="2021" name="Sci. Rep.">
        <title>Chromosome anchoring in Senegalese sole (Solea senegalensis) reveals sex-associated markers and genome rearrangements in flatfish.</title>
        <authorList>
            <person name="Guerrero-Cozar I."/>
            <person name="Gomez-Garrido J."/>
            <person name="Berbel C."/>
            <person name="Martinez-Blanch J.F."/>
            <person name="Alioto T."/>
            <person name="Claros M.G."/>
            <person name="Gagnaire P.A."/>
            <person name="Manchado M."/>
        </authorList>
    </citation>
    <scope>NUCLEOTIDE SEQUENCE [LARGE SCALE GENOMIC DNA]</scope>
    <source>
        <strain evidence="2">Sse05_10M</strain>
    </source>
</reference>
<accession>A0AAV6SKY5</accession>
<organism evidence="2 3">
    <name type="scientific">Solea senegalensis</name>
    <name type="common">Senegalese sole</name>
    <dbReference type="NCBI Taxonomy" id="28829"/>
    <lineage>
        <taxon>Eukaryota</taxon>
        <taxon>Metazoa</taxon>
        <taxon>Chordata</taxon>
        <taxon>Craniata</taxon>
        <taxon>Vertebrata</taxon>
        <taxon>Euteleostomi</taxon>
        <taxon>Actinopterygii</taxon>
        <taxon>Neopterygii</taxon>
        <taxon>Teleostei</taxon>
        <taxon>Neoteleostei</taxon>
        <taxon>Acanthomorphata</taxon>
        <taxon>Carangaria</taxon>
        <taxon>Pleuronectiformes</taxon>
        <taxon>Pleuronectoidei</taxon>
        <taxon>Soleidae</taxon>
        <taxon>Solea</taxon>
    </lineage>
</organism>
<protein>
    <submittedName>
        <fullName evidence="2">Uncharacterized protein</fullName>
    </submittedName>
</protein>
<dbReference type="EMBL" id="JAGKHQ010000004">
    <property type="protein sequence ID" value="KAG7517412.1"/>
    <property type="molecule type" value="Genomic_DNA"/>
</dbReference>
<gene>
    <name evidence="2" type="ORF">JOB18_007065</name>
</gene>
<feature type="compositionally biased region" description="Acidic residues" evidence="1">
    <location>
        <begin position="20"/>
        <end position="52"/>
    </location>
</feature>
<evidence type="ECO:0000256" key="1">
    <source>
        <dbReference type="SAM" id="MobiDB-lite"/>
    </source>
</evidence>
<feature type="region of interest" description="Disordered" evidence="1">
    <location>
        <begin position="19"/>
        <end position="58"/>
    </location>
</feature>